<evidence type="ECO:0000256" key="1">
    <source>
        <dbReference type="SAM" id="Phobius"/>
    </source>
</evidence>
<feature type="transmembrane region" description="Helical" evidence="1">
    <location>
        <begin position="38"/>
        <end position="57"/>
    </location>
</feature>
<accession>A0A4R2R2D2</accession>
<keyword evidence="3" id="KW-1185">Reference proteome</keyword>
<protein>
    <submittedName>
        <fullName evidence="2">Uncharacterized protein</fullName>
    </submittedName>
</protein>
<feature type="transmembrane region" description="Helical" evidence="1">
    <location>
        <begin position="63"/>
        <end position="81"/>
    </location>
</feature>
<name>A0A4R2R2D2_9PSEU</name>
<dbReference type="Proteomes" id="UP000294911">
    <property type="component" value="Unassembled WGS sequence"/>
</dbReference>
<keyword evidence="1" id="KW-1133">Transmembrane helix</keyword>
<evidence type="ECO:0000313" key="2">
    <source>
        <dbReference type="EMBL" id="TCP56882.1"/>
    </source>
</evidence>
<reference evidence="2 3" key="1">
    <citation type="submission" date="2019-03" db="EMBL/GenBank/DDBJ databases">
        <title>Genomic Encyclopedia of Type Strains, Phase IV (KMG-IV): sequencing the most valuable type-strain genomes for metagenomic binning, comparative biology and taxonomic classification.</title>
        <authorList>
            <person name="Goeker M."/>
        </authorList>
    </citation>
    <scope>NUCLEOTIDE SEQUENCE [LARGE SCALE GENOMIC DNA]</scope>
    <source>
        <strain evidence="2 3">DSM 45765</strain>
    </source>
</reference>
<dbReference type="AlphaFoldDB" id="A0A4R2R2D2"/>
<evidence type="ECO:0000313" key="3">
    <source>
        <dbReference type="Proteomes" id="UP000294911"/>
    </source>
</evidence>
<feature type="transmembrane region" description="Helical" evidence="1">
    <location>
        <begin position="6"/>
        <end position="26"/>
    </location>
</feature>
<keyword evidence="1" id="KW-0472">Membrane</keyword>
<sequence>MEGWRIIATVLLGVGGIVLVLVTMAQVRERSGSTAGQVAISGAVAFTLVVLAGLLTATVLPAGVAWTLVVVIGGIAGLLVLTG</sequence>
<keyword evidence="1" id="KW-0812">Transmembrane</keyword>
<gene>
    <name evidence="2" type="ORF">EV191_101830</name>
</gene>
<dbReference type="EMBL" id="SLXQ01000001">
    <property type="protein sequence ID" value="TCP56882.1"/>
    <property type="molecule type" value="Genomic_DNA"/>
</dbReference>
<organism evidence="2 3">
    <name type="scientific">Tamaricihabitans halophyticus</name>
    <dbReference type="NCBI Taxonomy" id="1262583"/>
    <lineage>
        <taxon>Bacteria</taxon>
        <taxon>Bacillati</taxon>
        <taxon>Actinomycetota</taxon>
        <taxon>Actinomycetes</taxon>
        <taxon>Pseudonocardiales</taxon>
        <taxon>Pseudonocardiaceae</taxon>
        <taxon>Tamaricihabitans</taxon>
    </lineage>
</organism>
<dbReference type="RefSeq" id="WP_132875425.1">
    <property type="nucleotide sequence ID" value="NZ_SLXQ01000001.1"/>
</dbReference>
<proteinExistence type="predicted"/>
<comment type="caution">
    <text evidence="2">The sequence shown here is derived from an EMBL/GenBank/DDBJ whole genome shotgun (WGS) entry which is preliminary data.</text>
</comment>